<dbReference type="Gene3D" id="3.30.420.380">
    <property type="match status" value="1"/>
</dbReference>
<reference evidence="1 2" key="1">
    <citation type="submission" date="2023-02" db="EMBL/GenBank/DDBJ databases">
        <title>Complete genome sequence of a novel bacterium Oceanimonas sp. NTOU-MSR1 isolated from marine coast sediment.</title>
        <authorList>
            <person name="Yang H.-T."/>
            <person name="Chen Y.-L."/>
            <person name="Ho Y.-N."/>
        </authorList>
    </citation>
    <scope>NUCLEOTIDE SEQUENCE [LARGE SCALE GENOMIC DNA]</scope>
    <source>
        <strain evidence="1 2">NTOU-MSR1</strain>
    </source>
</reference>
<evidence type="ECO:0000313" key="2">
    <source>
        <dbReference type="Proteomes" id="UP001223802"/>
    </source>
</evidence>
<sequence length="285" mass="32018">MFKWFKSARSTTAVGVYLAQGALYGVEEQYPQQVVERPLAGGEQPAAALAALIEAQQWQGRRLRLALGRPFYRQVQLDKPAMPDDELAQALPWCMRELVDEPVEQLLFDYIDLPAGPQGTERIAVYYSRRAQLAELVRAVSPLCEIETMGVDELAMCNLLAPEQRGLVLHKVPGQELTMTFVHQRQWHFSRTIRGFQALDDDTMAVDQFVFDNLLLELQRSIDYATGQLKLNAPNQWFLALPARVTPAVQTAIGQVFDIQPDSLSNEHLSPVSLPALGMLREDSL</sequence>
<protein>
    <submittedName>
        <fullName evidence="1">MSHA biogenesis protein MshI</fullName>
    </submittedName>
</protein>
<proteinExistence type="predicted"/>
<dbReference type="InterPro" id="IPR043129">
    <property type="entry name" value="ATPase_NBD"/>
</dbReference>
<dbReference type="RefSeq" id="WP_306763538.1">
    <property type="nucleotide sequence ID" value="NZ_CP118224.1"/>
</dbReference>
<dbReference type="Proteomes" id="UP001223802">
    <property type="component" value="Chromosome"/>
</dbReference>
<organism evidence="1 2">
    <name type="scientific">Oceanimonas pelagia</name>
    <dbReference type="NCBI Taxonomy" id="3028314"/>
    <lineage>
        <taxon>Bacteria</taxon>
        <taxon>Pseudomonadati</taxon>
        <taxon>Pseudomonadota</taxon>
        <taxon>Gammaproteobacteria</taxon>
        <taxon>Aeromonadales</taxon>
        <taxon>Aeromonadaceae</taxon>
        <taxon>Oceanimonas</taxon>
    </lineage>
</organism>
<keyword evidence="2" id="KW-1185">Reference proteome</keyword>
<dbReference type="KEGG" id="ope:PU634_08065"/>
<name>A0AA50KSK2_9GAMM</name>
<dbReference type="SUPFAM" id="SSF53067">
    <property type="entry name" value="Actin-like ATPase domain"/>
    <property type="match status" value="1"/>
</dbReference>
<gene>
    <name evidence="1" type="ORF">PU634_08065</name>
</gene>
<dbReference type="AlphaFoldDB" id="A0AA50KSK2"/>
<dbReference type="EMBL" id="CP118224">
    <property type="protein sequence ID" value="WMC12305.1"/>
    <property type="molecule type" value="Genomic_DNA"/>
</dbReference>
<accession>A0AA50KSK2</accession>
<evidence type="ECO:0000313" key="1">
    <source>
        <dbReference type="EMBL" id="WMC12305.1"/>
    </source>
</evidence>